<evidence type="ECO:0000256" key="11">
    <source>
        <dbReference type="PROSITE-ProRule" id="PRU00221"/>
    </source>
</evidence>
<feature type="repeat" description="WD" evidence="11">
    <location>
        <begin position="1"/>
        <end position="25"/>
    </location>
</feature>
<comment type="similarity">
    <text evidence="9">Belongs to the WD repeat peroxin-7 family.</text>
</comment>
<dbReference type="SUPFAM" id="SSF50978">
    <property type="entry name" value="WD40 repeat-like"/>
    <property type="match status" value="1"/>
</dbReference>
<keyword evidence="5 11" id="KW-0853">WD repeat</keyword>
<name>A0ABV0QJJ0_9TELE</name>
<evidence type="ECO:0000256" key="9">
    <source>
        <dbReference type="ARBA" id="ARBA00024017"/>
    </source>
</evidence>
<dbReference type="Proteomes" id="UP001434883">
    <property type="component" value="Unassembled WGS sequence"/>
</dbReference>
<dbReference type="PANTHER" id="PTHR46027:SF1">
    <property type="entry name" value="PEROXISOMAL TARGETING SIGNAL 2 RECEPTOR"/>
    <property type="match status" value="1"/>
</dbReference>
<evidence type="ECO:0000256" key="5">
    <source>
        <dbReference type="ARBA" id="ARBA00022574"/>
    </source>
</evidence>
<dbReference type="EMBL" id="JAHRIN010013265">
    <property type="protein sequence ID" value="MEQ2196008.1"/>
    <property type="molecule type" value="Genomic_DNA"/>
</dbReference>
<evidence type="ECO:0000256" key="4">
    <source>
        <dbReference type="ARBA" id="ARBA00022490"/>
    </source>
</evidence>
<dbReference type="InterPro" id="IPR019775">
    <property type="entry name" value="WD40_repeat_CS"/>
</dbReference>
<evidence type="ECO:0000256" key="7">
    <source>
        <dbReference type="ARBA" id="ARBA00022927"/>
    </source>
</evidence>
<keyword evidence="4" id="KW-0963">Cytoplasm</keyword>
<evidence type="ECO:0000256" key="3">
    <source>
        <dbReference type="ARBA" id="ARBA00022448"/>
    </source>
</evidence>
<keyword evidence="7" id="KW-0653">Protein transport</keyword>
<dbReference type="InterPro" id="IPR044536">
    <property type="entry name" value="PEX7"/>
</dbReference>
<keyword evidence="13" id="KW-1185">Reference proteome</keyword>
<evidence type="ECO:0000256" key="10">
    <source>
        <dbReference type="ARBA" id="ARBA00032565"/>
    </source>
</evidence>
<dbReference type="PROSITE" id="PS50082">
    <property type="entry name" value="WD_REPEATS_2"/>
    <property type="match status" value="1"/>
</dbReference>
<dbReference type="InterPro" id="IPR001680">
    <property type="entry name" value="WD40_rpt"/>
</dbReference>
<proteinExistence type="inferred from homology"/>
<feature type="non-terminal residue" evidence="12">
    <location>
        <position position="1"/>
    </location>
</feature>
<protein>
    <recommendedName>
        <fullName evidence="10">Peroxin-7</fullName>
    </recommendedName>
</protein>
<keyword evidence="6" id="KW-0677">Repeat</keyword>
<evidence type="ECO:0000256" key="1">
    <source>
        <dbReference type="ARBA" id="ARBA00004253"/>
    </source>
</evidence>
<evidence type="ECO:0000256" key="2">
    <source>
        <dbReference type="ARBA" id="ARBA00004514"/>
    </source>
</evidence>
<comment type="subcellular location">
    <subcellularLocation>
        <location evidence="2">Cytoplasm</location>
        <location evidence="2">Cytosol</location>
    </subcellularLocation>
    <subcellularLocation>
        <location evidence="1">Peroxisome matrix</location>
    </subcellularLocation>
</comment>
<sequence length="94" mass="10488">NLVATGSVDCSVCVWDLRNVRQPVSQLLGHTYAIRRVKGGRCHQSMETTLNSAVCQRKEISLPLIQQRAGRSQSAAVIYLFLSSWLVKFKVILS</sequence>
<keyword evidence="3" id="KW-0813">Transport</keyword>
<dbReference type="InterPro" id="IPR015943">
    <property type="entry name" value="WD40/YVTN_repeat-like_dom_sf"/>
</dbReference>
<evidence type="ECO:0000313" key="12">
    <source>
        <dbReference type="EMBL" id="MEQ2196008.1"/>
    </source>
</evidence>
<reference evidence="12 13" key="1">
    <citation type="submission" date="2021-06" db="EMBL/GenBank/DDBJ databases">
        <authorList>
            <person name="Palmer J.M."/>
        </authorList>
    </citation>
    <scope>NUCLEOTIDE SEQUENCE [LARGE SCALE GENOMIC DNA]</scope>
    <source>
        <strain evidence="12 13">XC_2019</strain>
        <tissue evidence="12">Muscle</tissue>
    </source>
</reference>
<dbReference type="InterPro" id="IPR036322">
    <property type="entry name" value="WD40_repeat_dom_sf"/>
</dbReference>
<keyword evidence="8" id="KW-0576">Peroxisome</keyword>
<dbReference type="PANTHER" id="PTHR46027">
    <property type="entry name" value="PEROXISOMAL TARGETING SIGNAL 2 RECEPTOR"/>
    <property type="match status" value="1"/>
</dbReference>
<gene>
    <name evidence="12" type="ORF">XENOCAPTIV_022011</name>
</gene>
<dbReference type="PROSITE" id="PS00678">
    <property type="entry name" value="WD_REPEATS_1"/>
    <property type="match status" value="1"/>
</dbReference>
<organism evidence="12 13">
    <name type="scientific">Xenoophorus captivus</name>
    <dbReference type="NCBI Taxonomy" id="1517983"/>
    <lineage>
        <taxon>Eukaryota</taxon>
        <taxon>Metazoa</taxon>
        <taxon>Chordata</taxon>
        <taxon>Craniata</taxon>
        <taxon>Vertebrata</taxon>
        <taxon>Euteleostomi</taxon>
        <taxon>Actinopterygii</taxon>
        <taxon>Neopterygii</taxon>
        <taxon>Teleostei</taxon>
        <taxon>Neoteleostei</taxon>
        <taxon>Acanthomorphata</taxon>
        <taxon>Ovalentaria</taxon>
        <taxon>Atherinomorphae</taxon>
        <taxon>Cyprinodontiformes</taxon>
        <taxon>Goodeidae</taxon>
        <taxon>Xenoophorus</taxon>
    </lineage>
</organism>
<comment type="caution">
    <text evidence="12">The sequence shown here is derived from an EMBL/GenBank/DDBJ whole genome shotgun (WGS) entry which is preliminary data.</text>
</comment>
<evidence type="ECO:0000256" key="6">
    <source>
        <dbReference type="ARBA" id="ARBA00022737"/>
    </source>
</evidence>
<evidence type="ECO:0000256" key="8">
    <source>
        <dbReference type="ARBA" id="ARBA00023140"/>
    </source>
</evidence>
<accession>A0ABV0QJJ0</accession>
<evidence type="ECO:0000313" key="13">
    <source>
        <dbReference type="Proteomes" id="UP001434883"/>
    </source>
</evidence>
<dbReference type="Gene3D" id="2.130.10.10">
    <property type="entry name" value="YVTN repeat-like/Quinoprotein amine dehydrogenase"/>
    <property type="match status" value="1"/>
</dbReference>